<dbReference type="EMBL" id="CP031226">
    <property type="protein sequence ID" value="AXH60036.1"/>
    <property type="molecule type" value="Genomic_DNA"/>
</dbReference>
<dbReference type="RefSeq" id="WP_054068244.1">
    <property type="nucleotide sequence ID" value="NZ_CP031226.1"/>
</dbReference>
<keyword evidence="1" id="KW-0614">Plasmid</keyword>
<sequence>MNKTTAFTALLFTLAVTQVNTSWADVAKPLGKLASECGPIFASASEVNKLHYGERLRYSDKKDSVIREYFAAQRRTLTFRSIAQELEGHEFKSIALTEQSPLVDGCFSAFSKATKEPGWNELALKIDGNKIDQAIEDSIFEHAPAGYRRVMEESKRLRSAMPFKMGMLIARRIVFDPPSLILFAEAPPGLIAGGLPFDAATPFCSALNSMSFDRALYPLIKVRVLEGTGDQTLATASGSQCHS</sequence>
<evidence type="ECO:0000313" key="1">
    <source>
        <dbReference type="EMBL" id="AXH60036.1"/>
    </source>
</evidence>
<accession>A0AAD0V9X3</accession>
<name>A0AAD0V9X3_PSEAV</name>
<evidence type="ECO:0000313" key="2">
    <source>
        <dbReference type="Proteomes" id="UP000006426"/>
    </source>
</evidence>
<proteinExistence type="predicted"/>
<protein>
    <submittedName>
        <fullName evidence="1">Uncharacterized protein</fullName>
    </submittedName>
</protein>
<dbReference type="AlphaFoldDB" id="A0AAD0V9X3"/>
<organism evidence="1 2">
    <name type="scientific">Pseudomonas amygdali pv. lachrymans str. M301315</name>
    <dbReference type="NCBI Taxonomy" id="629260"/>
    <lineage>
        <taxon>Bacteria</taxon>
        <taxon>Pseudomonadati</taxon>
        <taxon>Pseudomonadota</taxon>
        <taxon>Gammaproteobacteria</taxon>
        <taxon>Pseudomonadales</taxon>
        <taxon>Pseudomonadaceae</taxon>
        <taxon>Pseudomonas</taxon>
        <taxon>Pseudomonas amygdali</taxon>
    </lineage>
</organism>
<gene>
    <name evidence="1" type="ORF">PLA107_032945</name>
</gene>
<reference evidence="1 2" key="1">
    <citation type="journal article" date="2011" name="PLoS Pathog.">
        <title>Dynamic evolution of pathogenicity revealed by sequencing and comparative genomics of 19 Pseudomonas syringae isolates.</title>
        <authorList>
            <person name="Baltrus D.A."/>
            <person name="Nishimura M.T."/>
            <person name="Romanchuk A."/>
            <person name="Chang J.H."/>
            <person name="Mukhtar M.S."/>
            <person name="Cherkis K."/>
            <person name="Roach J."/>
            <person name="Grant S.R."/>
            <person name="Jones C.D."/>
            <person name="Dangl J.L."/>
        </authorList>
    </citation>
    <scope>NUCLEOTIDE SEQUENCE [LARGE SCALE GENOMIC DNA]</scope>
    <source>
        <strain evidence="1 2">M301315</strain>
    </source>
</reference>
<geneLocation type="plasmid" evidence="2">
    <name>pmppla107</name>
</geneLocation>
<dbReference type="Proteomes" id="UP000006426">
    <property type="component" value="Plasmid pmppla107"/>
</dbReference>